<comment type="function">
    <text evidence="7">Controls stomatal patterning.</text>
</comment>
<evidence type="ECO:0000256" key="5">
    <source>
        <dbReference type="ARBA" id="ARBA00022729"/>
    </source>
</evidence>
<evidence type="ECO:0000256" key="2">
    <source>
        <dbReference type="ARBA" id="ARBA00008127"/>
    </source>
</evidence>
<keyword evidence="8" id="KW-0812">Transmembrane</keyword>
<dbReference type="EMBL" id="CP093348">
    <property type="protein sequence ID" value="WOH06998.1"/>
    <property type="molecule type" value="Genomic_DNA"/>
</dbReference>
<reference evidence="9" key="1">
    <citation type="journal article" date="2016" name="Nat. Genet.">
        <title>A high-quality carrot genome assembly provides new insights into carotenoid accumulation and asterid genome evolution.</title>
        <authorList>
            <person name="Iorizzo M."/>
            <person name="Ellison S."/>
            <person name="Senalik D."/>
            <person name="Zeng P."/>
            <person name="Satapoomin P."/>
            <person name="Huang J."/>
            <person name="Bowman M."/>
            <person name="Iovene M."/>
            <person name="Sanseverino W."/>
            <person name="Cavagnaro P."/>
            <person name="Yildiz M."/>
            <person name="Macko-Podgorni A."/>
            <person name="Moranska E."/>
            <person name="Grzebelus E."/>
            <person name="Grzebelus D."/>
            <person name="Ashrafi H."/>
            <person name="Zheng Z."/>
            <person name="Cheng S."/>
            <person name="Spooner D."/>
            <person name="Van Deynze A."/>
            <person name="Simon P."/>
        </authorList>
    </citation>
    <scope>NUCLEOTIDE SEQUENCE</scope>
    <source>
        <tissue evidence="9">Leaf</tissue>
    </source>
</reference>
<evidence type="ECO:0000256" key="1">
    <source>
        <dbReference type="ARBA" id="ARBA00004613"/>
    </source>
</evidence>
<accession>A0AAF1B710</accession>
<feature type="transmembrane region" description="Helical" evidence="8">
    <location>
        <begin position="13"/>
        <end position="37"/>
    </location>
</feature>
<evidence type="ECO:0000256" key="6">
    <source>
        <dbReference type="ARBA" id="ARBA00023157"/>
    </source>
</evidence>
<evidence type="ECO:0000256" key="3">
    <source>
        <dbReference type="ARBA" id="ARBA00022473"/>
    </source>
</evidence>
<dbReference type="PANTHER" id="PTHR33109">
    <property type="entry name" value="EPIDERMAL PATTERNING FACTOR-LIKE PROTEIN 4"/>
    <property type="match status" value="1"/>
</dbReference>
<keyword evidence="5" id="KW-0732">Signal</keyword>
<keyword evidence="6" id="KW-1015">Disulfide bond</keyword>
<comment type="subcellular location">
    <subcellularLocation>
        <location evidence="1 7">Secreted</location>
    </subcellularLocation>
</comment>
<dbReference type="GO" id="GO:0010052">
    <property type="term" value="P:guard cell differentiation"/>
    <property type="evidence" value="ECO:0007669"/>
    <property type="project" value="UniProtKB-UniRule"/>
</dbReference>
<dbReference type="Proteomes" id="UP000077755">
    <property type="component" value="Chromosome 6"/>
</dbReference>
<keyword evidence="8" id="KW-1133">Transmembrane helix</keyword>
<comment type="similarity">
    <text evidence="2 7">Belongs to the plant cysteine rich small secretory peptide family. Epidermal patterning factor subfamily.</text>
</comment>
<dbReference type="AlphaFoldDB" id="A0AAF1B710"/>
<organism evidence="9 10">
    <name type="scientific">Daucus carota subsp. sativus</name>
    <name type="common">Carrot</name>
    <dbReference type="NCBI Taxonomy" id="79200"/>
    <lineage>
        <taxon>Eukaryota</taxon>
        <taxon>Viridiplantae</taxon>
        <taxon>Streptophyta</taxon>
        <taxon>Embryophyta</taxon>
        <taxon>Tracheophyta</taxon>
        <taxon>Spermatophyta</taxon>
        <taxon>Magnoliopsida</taxon>
        <taxon>eudicotyledons</taxon>
        <taxon>Gunneridae</taxon>
        <taxon>Pentapetalae</taxon>
        <taxon>asterids</taxon>
        <taxon>campanulids</taxon>
        <taxon>Apiales</taxon>
        <taxon>Apiaceae</taxon>
        <taxon>Apioideae</taxon>
        <taxon>Scandiceae</taxon>
        <taxon>Daucinae</taxon>
        <taxon>Daucus</taxon>
        <taxon>Daucus sect. Daucus</taxon>
    </lineage>
</organism>
<evidence type="ECO:0000313" key="10">
    <source>
        <dbReference type="Proteomes" id="UP000077755"/>
    </source>
</evidence>
<gene>
    <name evidence="9" type="ORF">DCAR_0626427</name>
</gene>
<keyword evidence="3 7" id="KW-0217">Developmental protein</keyword>
<dbReference type="PANTHER" id="PTHR33109:SF94">
    <property type="entry name" value="EPIDERMAL PATTERNING FACTOR-LIKE PROTEIN"/>
    <property type="match status" value="1"/>
</dbReference>
<evidence type="ECO:0000256" key="4">
    <source>
        <dbReference type="ARBA" id="ARBA00022525"/>
    </source>
</evidence>
<dbReference type="Pfam" id="PF17181">
    <property type="entry name" value="EPF"/>
    <property type="match status" value="1"/>
</dbReference>
<evidence type="ECO:0000256" key="7">
    <source>
        <dbReference type="RuleBase" id="RU367102"/>
    </source>
</evidence>
<name>A0AAF1B710_DAUCS</name>
<dbReference type="InterPro" id="IPR039455">
    <property type="entry name" value="EPFL"/>
</dbReference>
<keyword evidence="8" id="KW-0472">Membrane</keyword>
<keyword evidence="10" id="KW-1185">Reference proteome</keyword>
<evidence type="ECO:0000313" key="9">
    <source>
        <dbReference type="EMBL" id="WOH06998.1"/>
    </source>
</evidence>
<evidence type="ECO:0000256" key="8">
    <source>
        <dbReference type="SAM" id="Phobius"/>
    </source>
</evidence>
<dbReference type="GO" id="GO:0005576">
    <property type="term" value="C:extracellular region"/>
    <property type="evidence" value="ECO:0007669"/>
    <property type="project" value="UniProtKB-SubCell"/>
</dbReference>
<protein>
    <recommendedName>
        <fullName evidence="7">Epidermal patterning factor-like protein</fullName>
    </recommendedName>
</protein>
<proteinExistence type="inferred from homology"/>
<keyword evidence="4 7" id="KW-0964">Secreted</keyword>
<reference evidence="9" key="2">
    <citation type="submission" date="2022-03" db="EMBL/GenBank/DDBJ databases">
        <title>Draft title - Genomic analysis of global carrot germplasm unveils the trajectory of domestication and the origin of high carotenoid orange carrot.</title>
        <authorList>
            <person name="Iorizzo M."/>
            <person name="Ellison S."/>
            <person name="Senalik D."/>
            <person name="Macko-Podgorni A."/>
            <person name="Grzebelus D."/>
            <person name="Bostan H."/>
            <person name="Rolling W."/>
            <person name="Curaba J."/>
            <person name="Simon P."/>
        </authorList>
    </citation>
    <scope>NUCLEOTIDE SEQUENCE</scope>
    <source>
        <tissue evidence="9">Leaf</tissue>
    </source>
</reference>
<sequence length="116" mass="13245">MVYILRCHNNGNLIIFFIFFSVSSLPHLNFMAQVLVMRNLIGSRPPRCERKCTNCGHCRAVQVPVAPLQKKGEQETIGKLSHHIYASAAYYSRGNDISNYKPMCWKCQCGDSFYNP</sequence>